<dbReference type="Gene3D" id="3.40.1390.10">
    <property type="entry name" value="MurE/MurF, N-terminal domain"/>
    <property type="match status" value="1"/>
</dbReference>
<feature type="domain" description="Mur ligase N-terminal catalytic" evidence="11">
    <location>
        <begin position="29"/>
        <end position="72"/>
    </location>
</feature>
<dbReference type="AlphaFoldDB" id="A0A8F9XKD3"/>
<evidence type="ECO:0000256" key="8">
    <source>
        <dbReference type="ARBA" id="ARBA00023306"/>
    </source>
</evidence>
<evidence type="ECO:0000256" key="10">
    <source>
        <dbReference type="RuleBase" id="RU004136"/>
    </source>
</evidence>
<keyword evidence="4" id="KW-0547">Nucleotide-binding</keyword>
<dbReference type="GO" id="GO:0047480">
    <property type="term" value="F:UDP-N-acetylmuramoyl-tripeptide-D-alanyl-D-alanine ligase activity"/>
    <property type="evidence" value="ECO:0007669"/>
    <property type="project" value="UniProtKB-EC"/>
</dbReference>
<evidence type="ECO:0000259" key="11">
    <source>
        <dbReference type="Pfam" id="PF01225"/>
    </source>
</evidence>
<dbReference type="NCBIfam" id="TIGR01143">
    <property type="entry name" value="murF"/>
    <property type="match status" value="1"/>
</dbReference>
<dbReference type="GO" id="GO:0071555">
    <property type="term" value="P:cell wall organization"/>
    <property type="evidence" value="ECO:0007669"/>
    <property type="project" value="UniProtKB-KW"/>
</dbReference>
<keyword evidence="7 10" id="KW-0573">Peptidoglycan synthesis</keyword>
<evidence type="ECO:0000256" key="9">
    <source>
        <dbReference type="ARBA" id="ARBA00023316"/>
    </source>
</evidence>
<dbReference type="InterPro" id="IPR035911">
    <property type="entry name" value="MurE/MurF_N"/>
</dbReference>
<dbReference type="RefSeq" id="WP_220161190.1">
    <property type="nucleotide sequence ID" value="NZ_CP080507.1"/>
</dbReference>
<dbReference type="SUPFAM" id="SSF53244">
    <property type="entry name" value="MurD-like peptide ligases, peptide-binding domain"/>
    <property type="match status" value="1"/>
</dbReference>
<dbReference type="Pfam" id="PF01225">
    <property type="entry name" value="Mur_ligase"/>
    <property type="match status" value="1"/>
</dbReference>
<dbReference type="InterPro" id="IPR036565">
    <property type="entry name" value="Mur-like_cat_sf"/>
</dbReference>
<dbReference type="GO" id="GO:0005737">
    <property type="term" value="C:cytoplasm"/>
    <property type="evidence" value="ECO:0007669"/>
    <property type="project" value="UniProtKB-SubCell"/>
</dbReference>
<dbReference type="InterPro" id="IPR013221">
    <property type="entry name" value="Mur_ligase_cen"/>
</dbReference>
<dbReference type="InterPro" id="IPR000713">
    <property type="entry name" value="Mur_ligase_N"/>
</dbReference>
<dbReference type="EMBL" id="CP080507">
    <property type="protein sequence ID" value="QYM78086.1"/>
    <property type="molecule type" value="Genomic_DNA"/>
</dbReference>
<dbReference type="Gene3D" id="3.40.1190.10">
    <property type="entry name" value="Mur-like, catalytic domain"/>
    <property type="match status" value="1"/>
</dbReference>
<comment type="catalytic activity">
    <reaction evidence="10">
        <text>D-alanyl-D-alanine + UDP-N-acetyl-alpha-D-muramoyl-L-alanyl-gamma-D-glutamyl-meso-2,6-diaminopimelate + ATP = UDP-N-acetyl-alpha-D-muramoyl-L-alanyl-gamma-D-glutamyl-meso-2,6-diaminopimeloyl-D-alanyl-D-alanine + ADP + phosphate + H(+)</text>
        <dbReference type="Rhea" id="RHEA:28374"/>
        <dbReference type="ChEBI" id="CHEBI:15378"/>
        <dbReference type="ChEBI" id="CHEBI:30616"/>
        <dbReference type="ChEBI" id="CHEBI:43474"/>
        <dbReference type="ChEBI" id="CHEBI:57822"/>
        <dbReference type="ChEBI" id="CHEBI:61386"/>
        <dbReference type="ChEBI" id="CHEBI:83905"/>
        <dbReference type="ChEBI" id="CHEBI:456216"/>
        <dbReference type="EC" id="6.3.2.10"/>
    </reaction>
</comment>
<accession>A0A8F9XKD3</accession>
<dbReference type="Pfam" id="PF08245">
    <property type="entry name" value="Mur_ligase_M"/>
    <property type="match status" value="1"/>
</dbReference>
<keyword evidence="6 10" id="KW-0133">Cell shape</keyword>
<comment type="subcellular location">
    <subcellularLocation>
        <location evidence="10">Cytoplasm</location>
    </subcellularLocation>
</comment>
<keyword evidence="8 10" id="KW-0131">Cell cycle</keyword>
<dbReference type="EC" id="6.3.2.10" evidence="10"/>
<dbReference type="InterPro" id="IPR005863">
    <property type="entry name" value="UDP-N-AcMur_synth"/>
</dbReference>
<evidence type="ECO:0000259" key="12">
    <source>
        <dbReference type="Pfam" id="PF02875"/>
    </source>
</evidence>
<evidence type="ECO:0000256" key="5">
    <source>
        <dbReference type="ARBA" id="ARBA00022840"/>
    </source>
</evidence>
<dbReference type="KEGG" id="ole:K0B96_12290"/>
<protein>
    <recommendedName>
        <fullName evidence="10">UDP-N-acetylmuramoyl-tripeptide--D-alanyl-D-alanine ligase</fullName>
        <ecNumber evidence="10">6.3.2.10</ecNumber>
    </recommendedName>
</protein>
<feature type="domain" description="Mur ligase C-terminal" evidence="12">
    <location>
        <begin position="325"/>
        <end position="447"/>
    </location>
</feature>
<comment type="function">
    <text evidence="10">Involved in cell wall formation. Catalyzes the final step in the synthesis of UDP-N-acetylmuramoyl-pentapeptide, the precursor of murein.</text>
</comment>
<dbReference type="InterPro" id="IPR051046">
    <property type="entry name" value="MurCDEF_CellWall_CoF430Synth"/>
</dbReference>
<dbReference type="Pfam" id="PF02875">
    <property type="entry name" value="Mur_ligase_C"/>
    <property type="match status" value="1"/>
</dbReference>
<keyword evidence="2 14" id="KW-0436">Ligase</keyword>
<dbReference type="GO" id="GO:0005524">
    <property type="term" value="F:ATP binding"/>
    <property type="evidence" value="ECO:0007669"/>
    <property type="project" value="UniProtKB-KW"/>
</dbReference>
<dbReference type="InterPro" id="IPR036615">
    <property type="entry name" value="Mur_ligase_C_dom_sf"/>
</dbReference>
<organism evidence="14 15">
    <name type="scientific">Horticoccus luteus</name>
    <dbReference type="NCBI Taxonomy" id="2862869"/>
    <lineage>
        <taxon>Bacteria</taxon>
        <taxon>Pseudomonadati</taxon>
        <taxon>Verrucomicrobiota</taxon>
        <taxon>Opitutia</taxon>
        <taxon>Opitutales</taxon>
        <taxon>Opitutaceae</taxon>
        <taxon>Horticoccus</taxon>
    </lineage>
</organism>
<evidence type="ECO:0000256" key="7">
    <source>
        <dbReference type="ARBA" id="ARBA00022984"/>
    </source>
</evidence>
<evidence type="ECO:0000313" key="14">
    <source>
        <dbReference type="EMBL" id="QYM78086.1"/>
    </source>
</evidence>
<evidence type="ECO:0000256" key="4">
    <source>
        <dbReference type="ARBA" id="ARBA00022741"/>
    </source>
</evidence>
<evidence type="ECO:0000313" key="15">
    <source>
        <dbReference type="Proteomes" id="UP000825051"/>
    </source>
</evidence>
<dbReference type="InterPro" id="IPR004101">
    <property type="entry name" value="Mur_ligase_C"/>
</dbReference>
<evidence type="ECO:0000256" key="6">
    <source>
        <dbReference type="ARBA" id="ARBA00022960"/>
    </source>
</evidence>
<dbReference type="GO" id="GO:0051301">
    <property type="term" value="P:cell division"/>
    <property type="evidence" value="ECO:0007669"/>
    <property type="project" value="UniProtKB-KW"/>
</dbReference>
<dbReference type="UniPathway" id="UPA00219"/>
<keyword evidence="5" id="KW-0067">ATP-binding</keyword>
<keyword evidence="1" id="KW-0963">Cytoplasm</keyword>
<keyword evidence="9 10" id="KW-0961">Cell wall biogenesis/degradation</keyword>
<reference evidence="14" key="1">
    <citation type="submission" date="2021-08" db="EMBL/GenBank/DDBJ databases">
        <title>Genome of a novel bacterium of the phylum Verrucomicrobia, Oleiharenicola sp. KSB-15.</title>
        <authorList>
            <person name="Chung J.-H."/>
            <person name="Ahn J.-H."/>
            <person name="Yoon Y."/>
            <person name="Kim D.-Y."/>
            <person name="An S.-H."/>
            <person name="Park I."/>
            <person name="Yeon J."/>
        </authorList>
    </citation>
    <scope>NUCLEOTIDE SEQUENCE</scope>
    <source>
        <strain evidence="14">KSB-15</strain>
    </source>
</reference>
<keyword evidence="15" id="KW-1185">Reference proteome</keyword>
<feature type="domain" description="Mur ligase central" evidence="13">
    <location>
        <begin position="107"/>
        <end position="226"/>
    </location>
</feature>
<dbReference type="PANTHER" id="PTHR43024">
    <property type="entry name" value="UDP-N-ACETYLMURAMOYL-TRIPEPTIDE--D-ALANYL-D-ALANINE LIGASE"/>
    <property type="match status" value="1"/>
</dbReference>
<dbReference type="PANTHER" id="PTHR43024:SF1">
    <property type="entry name" value="UDP-N-ACETYLMURAMOYL-TRIPEPTIDE--D-ALANYL-D-ALANINE LIGASE"/>
    <property type="match status" value="1"/>
</dbReference>
<keyword evidence="3 10" id="KW-0132">Cell division</keyword>
<dbReference type="SUPFAM" id="SSF63418">
    <property type="entry name" value="MurE/MurF N-terminal domain"/>
    <property type="match status" value="1"/>
</dbReference>
<comment type="pathway">
    <text evidence="10">Cell wall biogenesis; peptidoglycan biosynthesis.</text>
</comment>
<evidence type="ECO:0000256" key="2">
    <source>
        <dbReference type="ARBA" id="ARBA00022598"/>
    </source>
</evidence>
<evidence type="ECO:0000256" key="3">
    <source>
        <dbReference type="ARBA" id="ARBA00022618"/>
    </source>
</evidence>
<evidence type="ECO:0000259" key="13">
    <source>
        <dbReference type="Pfam" id="PF08245"/>
    </source>
</evidence>
<dbReference type="Proteomes" id="UP000825051">
    <property type="component" value="Chromosome"/>
</dbReference>
<proteinExistence type="predicted"/>
<name>A0A8F9XKD3_9BACT</name>
<dbReference type="GO" id="GO:0008360">
    <property type="term" value="P:regulation of cell shape"/>
    <property type="evidence" value="ECO:0007669"/>
    <property type="project" value="UniProtKB-KW"/>
</dbReference>
<evidence type="ECO:0000256" key="1">
    <source>
        <dbReference type="ARBA" id="ARBA00022490"/>
    </source>
</evidence>
<dbReference type="Gene3D" id="3.90.190.20">
    <property type="entry name" value="Mur ligase, C-terminal domain"/>
    <property type="match status" value="1"/>
</dbReference>
<gene>
    <name evidence="14" type="ORF">K0B96_12290</name>
</gene>
<dbReference type="GO" id="GO:0009252">
    <property type="term" value="P:peptidoglycan biosynthetic process"/>
    <property type="evidence" value="ECO:0007669"/>
    <property type="project" value="UniProtKB-UniPathway"/>
</dbReference>
<dbReference type="SUPFAM" id="SSF53623">
    <property type="entry name" value="MurD-like peptide ligases, catalytic domain"/>
    <property type="match status" value="1"/>
</dbReference>
<sequence>MAEFTSRQLAEWTGGRWTASPVLPLSAFTIDTRQLRPGQMFVALKTAQRDGHDFLTAAETAGASAALVARPNSALALPQLVVADPLAAFQTIAREHRRAFPGPVVGISGSAGKTSTKNLLALLLGGAAGGVLATEGNLNNHLGVPLTLTRLDAARHRAAVVEAGISAPGDMATLARMIEPDVAIITLVAAAHTAELGGLEGVAREKAGLVQAVRPAGMAIFPRPCAAFAPFAETGVRHLVVERAEVIRPTAPPKDTVYFAVTQRGDSTAIALAYGEPPPLAFTLRRVTEGMAQNAALAICAALWLGVPRETIQDRLAEWVPAKLRGEVRREGGRLLYLDCYNANPASMADALEAFYAIAPADEPRLLVLGGMEELGAEAEMHHRALGRALRLRSGDRALVIGDHAGAVQTGAREGGGAAGQVEIFESVAEAAARVAEFRGSVFVKGSRRYQLERVVQPGAEAPLAH</sequence>